<dbReference type="GO" id="GO:0016747">
    <property type="term" value="F:acyltransferase activity, transferring groups other than amino-acyl groups"/>
    <property type="evidence" value="ECO:0007669"/>
    <property type="project" value="UniProtKB-ARBA"/>
</dbReference>
<dbReference type="SUPFAM" id="SSF53901">
    <property type="entry name" value="Thiolase-like"/>
    <property type="match status" value="2"/>
</dbReference>
<evidence type="ECO:0000259" key="3">
    <source>
        <dbReference type="Pfam" id="PF12172"/>
    </source>
</evidence>
<dbReference type="InterPro" id="IPR016039">
    <property type="entry name" value="Thiolase-like"/>
</dbReference>
<dbReference type="AlphaFoldDB" id="A0A0A0V2H1"/>
<dbReference type="Gene3D" id="3.40.47.10">
    <property type="match status" value="1"/>
</dbReference>
<reference evidence="4" key="1">
    <citation type="journal article" date="2014" name="J. Nat. Prod.">
        <title>Strain prioritization for natural product discovery by a high-throughput real-time PCR method.</title>
        <authorList>
            <person name="Hindra"/>
            <person name="Huang T."/>
            <person name="Yang D."/>
            <person name="Rudolf J.D."/>
            <person name="Xie P."/>
            <person name="Xie G."/>
            <person name="Teng Q."/>
            <person name="Lohman J.R."/>
            <person name="Zhu X."/>
            <person name="Huang Y."/>
            <person name="Zhao L.X."/>
            <person name="Jiang Y."/>
            <person name="Duan Y."/>
            <person name="Shen B."/>
        </authorList>
    </citation>
    <scope>NUCLEOTIDE SEQUENCE</scope>
    <source>
        <strain evidence="4">CB00765</strain>
    </source>
</reference>
<dbReference type="GO" id="GO:0044550">
    <property type="term" value="P:secondary metabolite biosynthetic process"/>
    <property type="evidence" value="ECO:0007669"/>
    <property type="project" value="TreeGrafter"/>
</dbReference>
<feature type="domain" description="ChsH2 C-terminal OB-fold" evidence="2">
    <location>
        <begin position="398"/>
        <end position="455"/>
    </location>
</feature>
<dbReference type="SUPFAM" id="SSF50249">
    <property type="entry name" value="Nucleic acid-binding proteins"/>
    <property type="match status" value="1"/>
</dbReference>
<protein>
    <submittedName>
        <fullName evidence="4">PtmP1</fullName>
    </submittedName>
</protein>
<evidence type="ECO:0000256" key="1">
    <source>
        <dbReference type="SAM" id="MobiDB-lite"/>
    </source>
</evidence>
<feature type="domain" description="ChsH2 rubredoxin-like zinc ribbon" evidence="3">
    <location>
        <begin position="363"/>
        <end position="386"/>
    </location>
</feature>
<dbReference type="Pfam" id="PF01796">
    <property type="entry name" value="OB_ChsH2_C"/>
    <property type="match status" value="1"/>
</dbReference>
<feature type="region of interest" description="Disordered" evidence="1">
    <location>
        <begin position="238"/>
        <end position="259"/>
    </location>
</feature>
<dbReference type="InterPro" id="IPR002878">
    <property type="entry name" value="ChsH2_C"/>
</dbReference>
<evidence type="ECO:0000313" key="4">
    <source>
        <dbReference type="EMBL" id="AIW55617.1"/>
    </source>
</evidence>
<organism evidence="4">
    <name type="scientific">Streptomyces sp. CB00765</name>
    <dbReference type="NCBI Taxonomy" id="1489680"/>
    <lineage>
        <taxon>Bacteria</taxon>
        <taxon>Bacillati</taxon>
        <taxon>Actinomycetota</taxon>
        <taxon>Actinomycetes</taxon>
        <taxon>Kitasatosporales</taxon>
        <taxon>Streptomycetaceae</taxon>
        <taxon>Streptomyces</taxon>
    </lineage>
</organism>
<dbReference type="InterPro" id="IPR012340">
    <property type="entry name" value="NA-bd_OB-fold"/>
</dbReference>
<dbReference type="PANTHER" id="PTHR34069:SF2">
    <property type="entry name" value="BETA-KETOACYL-[ACYL-CARRIER-PROTEIN] SYNTHASE III"/>
    <property type="match status" value="1"/>
</dbReference>
<proteinExistence type="predicted"/>
<dbReference type="InterPro" id="IPR022002">
    <property type="entry name" value="ChsH2_Znr"/>
</dbReference>
<dbReference type="Pfam" id="PF12172">
    <property type="entry name" value="zf-ChsH2"/>
    <property type="match status" value="1"/>
</dbReference>
<dbReference type="PANTHER" id="PTHR34069">
    <property type="entry name" value="3-OXOACYL-[ACYL-CARRIER-PROTEIN] SYNTHASE 3"/>
    <property type="match status" value="1"/>
</dbReference>
<name>A0A0A0V2H1_9ACTN</name>
<accession>A0A0A0V2H1</accession>
<sequence>MTSLVAYGAYVPYFRLRRSAIATVLGGRAAGGTRAVASYDEDSTTLGVEAARAALAAVPEARGSVRNLLFATATPPYLDKTNAAAIHAALGLAPEAMAVDMAGAVRSGAGALHLASGSAEDTLVVLADVRTGLPGSADERDGGDAGAAFLFSGRPELPPLAEVLAHASVTAEILDRRRTPDTTVSTTSEERFTEQVYTRLADAAFDDALERAELRAEQLDHLAVAGLHQRALRSVTGRLSARTGKAADGNADGLAKSVGNPGTAQPGLLLADALDRAEPGQTIALVVIGDGVSVLVLRACAALTGRRAAVPAAAPAAAGSDRLSYGDYLTWRGFLDRRPAARPQPQPPAAAPSLRRAGWKYGFVASRCTDCGTRQLPPARVCTSCRTIDKMTEERLDGTPATVVTYTVDHLGFTPHPPLILAVIEFDGGGRFRCELTDAAEEEVHAGMRVTMSFRRLLTADGVHNYFWKARPVR</sequence>
<evidence type="ECO:0000259" key="2">
    <source>
        <dbReference type="Pfam" id="PF01796"/>
    </source>
</evidence>
<dbReference type="EMBL" id="KJ189772">
    <property type="protein sequence ID" value="AIW55617.1"/>
    <property type="molecule type" value="Genomic_DNA"/>
</dbReference>